<organism evidence="2 3">
    <name type="scientific">Claviceps humidiphila</name>
    <dbReference type="NCBI Taxonomy" id="1294629"/>
    <lineage>
        <taxon>Eukaryota</taxon>
        <taxon>Fungi</taxon>
        <taxon>Dikarya</taxon>
        <taxon>Ascomycota</taxon>
        <taxon>Pezizomycotina</taxon>
        <taxon>Sordariomycetes</taxon>
        <taxon>Hypocreomycetidae</taxon>
        <taxon>Hypocreales</taxon>
        <taxon>Clavicipitaceae</taxon>
        <taxon>Claviceps</taxon>
    </lineage>
</organism>
<proteinExistence type="predicted"/>
<accession>A0A9P7Q362</accession>
<dbReference type="SUPFAM" id="SSF52047">
    <property type="entry name" value="RNI-like"/>
    <property type="match status" value="1"/>
</dbReference>
<evidence type="ECO:0000256" key="1">
    <source>
        <dbReference type="SAM" id="MobiDB-lite"/>
    </source>
</evidence>
<keyword evidence="3" id="KW-1185">Reference proteome</keyword>
<dbReference type="Proteomes" id="UP000732380">
    <property type="component" value="Unassembled WGS sequence"/>
</dbReference>
<evidence type="ECO:0008006" key="4">
    <source>
        <dbReference type="Google" id="ProtNLM"/>
    </source>
</evidence>
<sequence length="752" mass="82994">MSKAMMLRSYAYAPAALDLWPIAEDSVDQRQTSFSTPASTVDAKADLCPIYPGLQTPKMDRTPPRDSVFLDPRPRYLSVTRSDYARPRKSVQVQEPTVRFRKRTSSRDCRLSGYFPVDSPYPPLGRMSYVPIRTPPILKNHRNSRAPLGDQCSALPGEVLYVILEMLKEIHLDQGSEGCATCWMRDVSSVALCSRKWYKAARLALYQDIQLTGPDSAAHKKKFRFPKDCRLALLRRTLRADADIASIVRSLRVPTPEIHTVASSSSDPKAQALLEQYEDQVASLVVACPNLERLSGPVFTYDYSYKRLFQALGTRGNLKDMDWVLDAAAGSLPSIQQQQHAAGFITKDSQNDALVHYQNQLHPDQEDAFLKHNKMWTKLASLSIQCLPGAPITQTLLSRTLSLLPSLQHLHLHDLPRSAFTDANLAALPPLKSLTLSNIRGISSNGLSAFATRPNSQTLCELTLRHTPLTSLPALARILSNLHSLTNLSLVQSFSPLMPDSDSFVLCMMPYLASSSITNLHWDITSHHASRINPADDILAQSIAAGGFPSLRLFRAPNDPDGLFQQLCRPVARISLPGDRLRHRCRSISDFEKAPSFLSSSASRSVSAASPPTFLIKSSTTSSLPSIEAPVPHSSLASARLAAQARLDRARQAPQIQVNVTDEHGGLVERFGLAGYMGTLGSPIEYHLFPDLGSTDEQGGLAGCRSGGNFPNRQTRGCVGCERSLRRVIGGRKKEGRWWCPARGRWRGFCDH</sequence>
<protein>
    <recommendedName>
        <fullName evidence="4">F-box domain-containing protein</fullName>
    </recommendedName>
</protein>
<name>A0A9P7Q362_9HYPO</name>
<dbReference type="InterPro" id="IPR032675">
    <property type="entry name" value="LRR_dom_sf"/>
</dbReference>
<dbReference type="EMBL" id="SRQM01000172">
    <property type="protein sequence ID" value="KAG6116567.1"/>
    <property type="molecule type" value="Genomic_DNA"/>
</dbReference>
<reference evidence="2 3" key="1">
    <citation type="journal article" date="2020" name="bioRxiv">
        <title>Whole genome comparisons of ergot fungi reveals the divergence and evolution of species within the genus Claviceps are the result of varying mechanisms driving genome evolution and host range expansion.</title>
        <authorList>
            <person name="Wyka S.A."/>
            <person name="Mondo S.J."/>
            <person name="Liu M."/>
            <person name="Dettman J."/>
            <person name="Nalam V."/>
            <person name="Broders K.D."/>
        </authorList>
    </citation>
    <scope>NUCLEOTIDE SEQUENCE [LARGE SCALE GENOMIC DNA]</scope>
    <source>
        <strain evidence="2 3">LM576</strain>
    </source>
</reference>
<gene>
    <name evidence="2" type="ORF">E4U13_001776</name>
</gene>
<dbReference type="AlphaFoldDB" id="A0A9P7Q362"/>
<dbReference type="Gene3D" id="3.80.10.10">
    <property type="entry name" value="Ribonuclease Inhibitor"/>
    <property type="match status" value="1"/>
</dbReference>
<feature type="region of interest" description="Disordered" evidence="1">
    <location>
        <begin position="52"/>
        <end position="71"/>
    </location>
</feature>
<evidence type="ECO:0000313" key="3">
    <source>
        <dbReference type="Proteomes" id="UP000732380"/>
    </source>
</evidence>
<evidence type="ECO:0000313" key="2">
    <source>
        <dbReference type="EMBL" id="KAG6116567.1"/>
    </source>
</evidence>
<comment type="caution">
    <text evidence="2">The sequence shown here is derived from an EMBL/GenBank/DDBJ whole genome shotgun (WGS) entry which is preliminary data.</text>
</comment>